<proteinExistence type="inferred from homology"/>
<accession>A0A0C2I5T3</accession>
<protein>
    <submittedName>
        <fullName evidence="4">Glutathione S-transferase</fullName>
    </submittedName>
</protein>
<organism evidence="4 5">
    <name type="scientific">Pseudomonas batumici</name>
    <dbReference type="NCBI Taxonomy" id="226910"/>
    <lineage>
        <taxon>Bacteria</taxon>
        <taxon>Pseudomonadati</taxon>
        <taxon>Pseudomonadota</taxon>
        <taxon>Gammaproteobacteria</taxon>
        <taxon>Pseudomonadales</taxon>
        <taxon>Pseudomonadaceae</taxon>
        <taxon>Pseudomonas</taxon>
    </lineage>
</organism>
<gene>
    <name evidence="4" type="ORF">UCMB321_5827</name>
</gene>
<dbReference type="InterPro" id="IPR040079">
    <property type="entry name" value="Glutathione_S-Trfase"/>
</dbReference>
<dbReference type="Gene3D" id="1.20.1050.10">
    <property type="match status" value="1"/>
</dbReference>
<comment type="similarity">
    <text evidence="1">Belongs to the GST superfamily.</text>
</comment>
<evidence type="ECO:0000259" key="2">
    <source>
        <dbReference type="PROSITE" id="PS50404"/>
    </source>
</evidence>
<comment type="caution">
    <text evidence="4">The sequence shown here is derived from an EMBL/GenBank/DDBJ whole genome shotgun (WGS) entry which is preliminary data.</text>
</comment>
<dbReference type="Pfam" id="PF00043">
    <property type="entry name" value="GST_C"/>
    <property type="match status" value="1"/>
</dbReference>
<dbReference type="InterPro" id="IPR036282">
    <property type="entry name" value="Glutathione-S-Trfase_C_sf"/>
</dbReference>
<dbReference type="InterPro" id="IPR004045">
    <property type="entry name" value="Glutathione_S-Trfase_N"/>
</dbReference>
<evidence type="ECO:0000256" key="1">
    <source>
        <dbReference type="RuleBase" id="RU003494"/>
    </source>
</evidence>
<dbReference type="InterPro" id="IPR010987">
    <property type="entry name" value="Glutathione-S-Trfase_C-like"/>
</dbReference>
<reference evidence="4 5" key="1">
    <citation type="submission" date="2015-01" db="EMBL/GenBank/DDBJ databases">
        <title>Complete genome of Pseudomonas batumici UCM B-321 producer of the batumin antibiotic with strong antistaphilococcal and potential anticancer activity.</title>
        <authorList>
            <person name="Klochko V.V."/>
            <person name="Zelena L.B."/>
            <person name="Elena K.A."/>
            <person name="Reva O.N."/>
        </authorList>
    </citation>
    <scope>NUCLEOTIDE SEQUENCE [LARGE SCALE GENOMIC DNA]</scope>
    <source>
        <strain evidence="4 5">UCM B-321</strain>
    </source>
</reference>
<dbReference type="SFLD" id="SFLDG01151">
    <property type="entry name" value="Main.2:_Nu-like"/>
    <property type="match status" value="1"/>
</dbReference>
<dbReference type="SFLD" id="SFLDG00358">
    <property type="entry name" value="Main_(cytGST)"/>
    <property type="match status" value="1"/>
</dbReference>
<dbReference type="Proteomes" id="UP000031535">
    <property type="component" value="Unassembled WGS sequence"/>
</dbReference>
<dbReference type="CDD" id="cd03048">
    <property type="entry name" value="GST_N_Ure2p_like"/>
    <property type="match status" value="1"/>
</dbReference>
<dbReference type="EMBL" id="JXDG01000126">
    <property type="protein sequence ID" value="KIH80482.1"/>
    <property type="molecule type" value="Genomic_DNA"/>
</dbReference>
<dbReference type="PROSITE" id="PS50405">
    <property type="entry name" value="GST_CTER"/>
    <property type="match status" value="1"/>
</dbReference>
<dbReference type="Gene3D" id="3.40.30.10">
    <property type="entry name" value="Glutaredoxin"/>
    <property type="match status" value="1"/>
</dbReference>
<dbReference type="SFLD" id="SFLDS00019">
    <property type="entry name" value="Glutathione_Transferase_(cytos"/>
    <property type="match status" value="1"/>
</dbReference>
<dbReference type="SUPFAM" id="SSF52833">
    <property type="entry name" value="Thioredoxin-like"/>
    <property type="match status" value="1"/>
</dbReference>
<dbReference type="AlphaFoldDB" id="A0A0C2I5T3"/>
<dbReference type="PANTHER" id="PTHR44051">
    <property type="entry name" value="GLUTATHIONE S-TRANSFERASE-RELATED"/>
    <property type="match status" value="1"/>
</dbReference>
<dbReference type="PANTHER" id="PTHR44051:SF19">
    <property type="entry name" value="DISULFIDE-BOND OXIDOREDUCTASE YFCG"/>
    <property type="match status" value="1"/>
</dbReference>
<feature type="domain" description="GST C-terminal" evidence="3">
    <location>
        <begin position="85"/>
        <end position="209"/>
    </location>
</feature>
<evidence type="ECO:0000313" key="4">
    <source>
        <dbReference type="EMBL" id="KIH80482.1"/>
    </source>
</evidence>
<sequence length="218" mass="24469">MYTLYFAPTANGHKILIMLEALGVPYQIRRINLTKGEQHQPDFARLTPHEKIPLLVDHEQALTLPESAAILQYLAETHSRFLPSAGPERYAVLHWLAWQISSLGPMAGQNYHFIHQNGEDHQYARSRYQAQTEHLFNTVEKALAGREFICPAYSIADMAIYPWLRIHAQLNVDIRGLPHVADYLQRIAAREEVLAAYAKGAALDPLPPGRSQAGVAAS</sequence>
<dbReference type="OrthoDB" id="5740960at2"/>
<dbReference type="InterPro" id="IPR036249">
    <property type="entry name" value="Thioredoxin-like_sf"/>
</dbReference>
<dbReference type="Pfam" id="PF02798">
    <property type="entry name" value="GST_N"/>
    <property type="match status" value="1"/>
</dbReference>
<keyword evidence="5" id="KW-1185">Reference proteome</keyword>
<dbReference type="PROSITE" id="PS50404">
    <property type="entry name" value="GST_NTER"/>
    <property type="match status" value="1"/>
</dbReference>
<dbReference type="GO" id="GO:0016740">
    <property type="term" value="F:transferase activity"/>
    <property type="evidence" value="ECO:0007669"/>
    <property type="project" value="UniProtKB-KW"/>
</dbReference>
<dbReference type="InterPro" id="IPR004046">
    <property type="entry name" value="GST_C"/>
</dbReference>
<name>A0A0C2I5T3_9PSED</name>
<feature type="domain" description="GST N-terminal" evidence="2">
    <location>
        <begin position="1"/>
        <end position="82"/>
    </location>
</feature>
<dbReference type="PATRIC" id="fig|226910.6.peg.5813"/>
<evidence type="ECO:0000313" key="5">
    <source>
        <dbReference type="Proteomes" id="UP000031535"/>
    </source>
</evidence>
<dbReference type="SUPFAM" id="SSF47616">
    <property type="entry name" value="GST C-terminal domain-like"/>
    <property type="match status" value="1"/>
</dbReference>
<dbReference type="STRING" id="226910.UCMB321_5827"/>
<dbReference type="RefSeq" id="WP_052451392.1">
    <property type="nucleotide sequence ID" value="NZ_JXDG01000126.1"/>
</dbReference>
<keyword evidence="4" id="KW-0808">Transferase</keyword>
<evidence type="ECO:0000259" key="3">
    <source>
        <dbReference type="PROSITE" id="PS50405"/>
    </source>
</evidence>